<keyword evidence="7" id="KW-1185">Reference proteome</keyword>
<dbReference type="OrthoDB" id="9811998at2"/>
<dbReference type="Pfam" id="PF11604">
    <property type="entry name" value="CusF_Ec"/>
    <property type="match status" value="1"/>
</dbReference>
<organism evidence="6 7">
    <name type="scientific">Oleiharenicola lentus</name>
    <dbReference type="NCBI Taxonomy" id="2508720"/>
    <lineage>
        <taxon>Bacteria</taxon>
        <taxon>Pseudomonadati</taxon>
        <taxon>Verrucomicrobiota</taxon>
        <taxon>Opitutia</taxon>
        <taxon>Opitutales</taxon>
        <taxon>Opitutaceae</taxon>
        <taxon>Oleiharenicola</taxon>
    </lineage>
</organism>
<evidence type="ECO:0000313" key="7">
    <source>
        <dbReference type="Proteomes" id="UP000290218"/>
    </source>
</evidence>
<accession>A0A4Q1CAC3</accession>
<dbReference type="Pfam" id="PF02630">
    <property type="entry name" value="SCO1-SenC"/>
    <property type="match status" value="1"/>
</dbReference>
<dbReference type="InterPro" id="IPR021647">
    <property type="entry name" value="CusF_Ec"/>
</dbReference>
<evidence type="ECO:0000256" key="4">
    <source>
        <dbReference type="PIRSR" id="PIRSR603782-2"/>
    </source>
</evidence>
<evidence type="ECO:0000256" key="2">
    <source>
        <dbReference type="ARBA" id="ARBA00023008"/>
    </source>
</evidence>
<reference evidence="6 7" key="1">
    <citation type="submission" date="2019-01" db="EMBL/GenBank/DDBJ databases">
        <title>Lacunisphaera sp. strain TWA-58.</title>
        <authorList>
            <person name="Chen W.-M."/>
        </authorList>
    </citation>
    <scope>NUCLEOTIDE SEQUENCE [LARGE SCALE GENOMIC DNA]</scope>
    <source>
        <strain evidence="6 7">TWA-58</strain>
    </source>
</reference>
<dbReference type="PROSITE" id="PS51352">
    <property type="entry name" value="THIOREDOXIN_2"/>
    <property type="match status" value="1"/>
</dbReference>
<feature type="disulfide bond" description="Redox-active" evidence="4">
    <location>
        <begin position="211"/>
        <end position="217"/>
    </location>
</feature>
<keyword evidence="2 3" id="KW-0186">Copper</keyword>
<dbReference type="InterPro" id="IPR036249">
    <property type="entry name" value="Thioredoxin-like_sf"/>
</dbReference>
<dbReference type="Gene3D" id="2.40.50.320">
    <property type="entry name" value="Copper binding periplasmic protein CusF"/>
    <property type="match status" value="1"/>
</dbReference>
<comment type="similarity">
    <text evidence="1">Belongs to the SCO1/2 family.</text>
</comment>
<dbReference type="Proteomes" id="UP000290218">
    <property type="component" value="Unassembled WGS sequence"/>
</dbReference>
<proteinExistence type="inferred from homology"/>
<dbReference type="InterPro" id="IPR042230">
    <property type="entry name" value="CusF_sf"/>
</dbReference>
<dbReference type="PANTHER" id="PTHR12151:SF25">
    <property type="entry name" value="LINALOOL DEHYDRATASE_ISOMERASE DOMAIN-CONTAINING PROTEIN"/>
    <property type="match status" value="1"/>
</dbReference>
<dbReference type="CDD" id="cd02968">
    <property type="entry name" value="SCO"/>
    <property type="match status" value="1"/>
</dbReference>
<gene>
    <name evidence="6" type="ORF">ESB00_07975</name>
</gene>
<dbReference type="PANTHER" id="PTHR12151">
    <property type="entry name" value="ELECTRON TRANSPORT PROTIN SCO1/SENC FAMILY MEMBER"/>
    <property type="match status" value="1"/>
</dbReference>
<name>A0A4Q1CAC3_9BACT</name>
<feature type="binding site" evidence="3">
    <location>
        <position position="211"/>
    </location>
    <ligand>
        <name>Cu cation</name>
        <dbReference type="ChEBI" id="CHEBI:23378"/>
    </ligand>
</feature>
<feature type="binding site" evidence="3">
    <location>
        <position position="217"/>
    </location>
    <ligand>
        <name>Cu cation</name>
        <dbReference type="ChEBI" id="CHEBI:23378"/>
    </ligand>
</feature>
<dbReference type="SUPFAM" id="SSF52833">
    <property type="entry name" value="Thioredoxin-like"/>
    <property type="match status" value="1"/>
</dbReference>
<dbReference type="EMBL" id="SDHX01000001">
    <property type="protein sequence ID" value="RXK55811.1"/>
    <property type="molecule type" value="Genomic_DNA"/>
</dbReference>
<evidence type="ECO:0000256" key="1">
    <source>
        <dbReference type="ARBA" id="ARBA00010996"/>
    </source>
</evidence>
<feature type="binding site" evidence="3">
    <location>
        <position position="300"/>
    </location>
    <ligand>
        <name>Cu cation</name>
        <dbReference type="ChEBI" id="CHEBI:23378"/>
    </ligand>
</feature>
<dbReference type="InterPro" id="IPR003782">
    <property type="entry name" value="SCO1/SenC"/>
</dbReference>
<dbReference type="AlphaFoldDB" id="A0A4Q1CAC3"/>
<evidence type="ECO:0000313" key="6">
    <source>
        <dbReference type="EMBL" id="RXK55811.1"/>
    </source>
</evidence>
<dbReference type="Gene3D" id="3.40.30.10">
    <property type="entry name" value="Glutaredoxin"/>
    <property type="match status" value="1"/>
</dbReference>
<evidence type="ECO:0000256" key="3">
    <source>
        <dbReference type="PIRSR" id="PIRSR603782-1"/>
    </source>
</evidence>
<comment type="caution">
    <text evidence="6">The sequence shown here is derived from an EMBL/GenBank/DDBJ whole genome shotgun (WGS) entry which is preliminary data.</text>
</comment>
<keyword evidence="4" id="KW-1015">Disulfide bond</keyword>
<protein>
    <submittedName>
        <fullName evidence="6">Redoxin domain-containing protein</fullName>
    </submittedName>
</protein>
<keyword evidence="3" id="KW-0479">Metal-binding</keyword>
<sequence length="334" mass="36573">MTWNPAGHSPGRKGANLLTILRLGKWVGGMLPRYSCAAVVMFCLLMVAAGCGKRPDSASGSANTNATPVAPAEIRHPLKGEILQADGERQVLIVTHDEIKGYMPAMTMEFKVTKADVANAKPGQRIRAELVERNGDYFLEKIWPDDTVTVSTLDAAAKALAQDTAIRGKEAYREIGENLPGFTLLDQEGRTVAANRFRGKRVVLNFIFTRCPIATMCPAATLKMAQLQQAAREAGAKDFELVSVSLDPEYDTPGVLRDYAEARGLDLANWSFLTGPDTAVRHLLTQLGVIREFEGATIKHTLATVLIDETGRIIYRADGSSWQIDDFVKRLKRT</sequence>
<dbReference type="InterPro" id="IPR013766">
    <property type="entry name" value="Thioredoxin_domain"/>
</dbReference>
<feature type="domain" description="Thioredoxin" evidence="5">
    <location>
        <begin position="173"/>
        <end position="334"/>
    </location>
</feature>
<evidence type="ECO:0000259" key="5">
    <source>
        <dbReference type="PROSITE" id="PS51352"/>
    </source>
</evidence>
<dbReference type="GO" id="GO:0046872">
    <property type="term" value="F:metal ion binding"/>
    <property type="evidence" value="ECO:0007669"/>
    <property type="project" value="UniProtKB-KW"/>
</dbReference>